<dbReference type="Gene3D" id="2.80.10.50">
    <property type="match status" value="1"/>
</dbReference>
<evidence type="ECO:0000313" key="3">
    <source>
        <dbReference type="Proteomes" id="UP000183788"/>
    </source>
</evidence>
<gene>
    <name evidence="2" type="ORF">SAMN05661012_05137</name>
</gene>
<dbReference type="AlphaFoldDB" id="A0A1K1SBZ9"/>
<dbReference type="EMBL" id="FPIZ01000020">
    <property type="protein sequence ID" value="SFW81754.1"/>
    <property type="molecule type" value="Genomic_DNA"/>
</dbReference>
<organism evidence="2 3">
    <name type="scientific">Chitinophaga sancti</name>
    <dbReference type="NCBI Taxonomy" id="1004"/>
    <lineage>
        <taxon>Bacteria</taxon>
        <taxon>Pseudomonadati</taxon>
        <taxon>Bacteroidota</taxon>
        <taxon>Chitinophagia</taxon>
        <taxon>Chitinophagales</taxon>
        <taxon>Chitinophagaceae</taxon>
        <taxon>Chitinophaga</taxon>
    </lineage>
</organism>
<accession>A0A1K1SBZ9</accession>
<dbReference type="SUPFAM" id="SSF50370">
    <property type="entry name" value="Ricin B-like lectins"/>
    <property type="match status" value="1"/>
</dbReference>
<dbReference type="InterPro" id="IPR035992">
    <property type="entry name" value="Ricin_B-like_lectins"/>
</dbReference>
<sequence>MIKYLLIIIGALALCSCLLVTTIFPSTKHMQNIYGIRNVKTGKGLRPYNAYWWTGNKLILHEFRNWKCMTWQFKEMGHNIYQLKNLSTRKTFEAISSGQAGSGLWQQVLQQDSAQFWEFIRQTDDQFLIRQAETDLYLTISSAKENSNILLMPLNYAEEQLWQLVEQHPWQ</sequence>
<dbReference type="PROSITE" id="PS51257">
    <property type="entry name" value="PROKAR_LIPOPROTEIN"/>
    <property type="match status" value="1"/>
</dbReference>
<name>A0A1K1SBZ9_9BACT</name>
<evidence type="ECO:0000313" key="2">
    <source>
        <dbReference type="EMBL" id="SFW81754.1"/>
    </source>
</evidence>
<proteinExistence type="predicted"/>
<dbReference type="CDD" id="cd00161">
    <property type="entry name" value="beta-trefoil_Ricin-like"/>
    <property type="match status" value="1"/>
</dbReference>
<protein>
    <recommendedName>
        <fullName evidence="1">Ricin B lectin domain-containing protein</fullName>
    </recommendedName>
</protein>
<reference evidence="2 3" key="1">
    <citation type="submission" date="2016-11" db="EMBL/GenBank/DDBJ databases">
        <authorList>
            <person name="Jaros S."/>
            <person name="Januszkiewicz K."/>
            <person name="Wedrychowicz H."/>
        </authorList>
    </citation>
    <scope>NUCLEOTIDE SEQUENCE [LARGE SCALE GENOMIC DNA]</scope>
    <source>
        <strain evidence="2 3">DSM 784</strain>
    </source>
</reference>
<dbReference type="Pfam" id="PF14200">
    <property type="entry name" value="RicinB_lectin_2"/>
    <property type="match status" value="1"/>
</dbReference>
<dbReference type="STRING" id="1004.SAMN05661012_05137"/>
<dbReference type="Proteomes" id="UP000183788">
    <property type="component" value="Unassembled WGS sequence"/>
</dbReference>
<dbReference type="InterPro" id="IPR000772">
    <property type="entry name" value="Ricin_B_lectin"/>
</dbReference>
<feature type="domain" description="Ricin B lectin" evidence="1">
    <location>
        <begin position="70"/>
        <end position="146"/>
    </location>
</feature>
<evidence type="ECO:0000259" key="1">
    <source>
        <dbReference type="Pfam" id="PF14200"/>
    </source>
</evidence>